<dbReference type="InterPro" id="IPR014710">
    <property type="entry name" value="RmlC-like_jellyroll"/>
</dbReference>
<dbReference type="InterPro" id="IPR018488">
    <property type="entry name" value="cNMP-bd_CS"/>
</dbReference>
<accession>A0A8J1UZ76</accession>
<evidence type="ECO:0000256" key="1">
    <source>
        <dbReference type="SAM" id="MobiDB-lite"/>
    </source>
</evidence>
<dbReference type="PANTHER" id="PTHR23011">
    <property type="entry name" value="CYCLIC NUCLEOTIDE-BINDING DOMAIN CONTAINING PROTEIN"/>
    <property type="match status" value="1"/>
</dbReference>
<dbReference type="PANTHER" id="PTHR23011:SF41">
    <property type="entry name" value="CYCLIC NUCLEOTIDE-BINDING DOMAIN-CONTAINING PROTEIN"/>
    <property type="match status" value="1"/>
</dbReference>
<organism evidence="2 3">
    <name type="scientific">Owenia fusiformis</name>
    <name type="common">Polychaete worm</name>
    <dbReference type="NCBI Taxonomy" id="6347"/>
    <lineage>
        <taxon>Eukaryota</taxon>
        <taxon>Metazoa</taxon>
        <taxon>Spiralia</taxon>
        <taxon>Lophotrochozoa</taxon>
        <taxon>Annelida</taxon>
        <taxon>Polychaeta</taxon>
        <taxon>Sedentaria</taxon>
        <taxon>Canalipalpata</taxon>
        <taxon>Sabellida</taxon>
        <taxon>Oweniida</taxon>
        <taxon>Oweniidae</taxon>
        <taxon>Owenia</taxon>
    </lineage>
</organism>
<gene>
    <name evidence="2" type="ORF">OFUS_LOCUS15502</name>
</gene>
<feature type="region of interest" description="Disordered" evidence="1">
    <location>
        <begin position="1"/>
        <end position="34"/>
    </location>
</feature>
<dbReference type="InterPro" id="IPR018490">
    <property type="entry name" value="cNMP-bd_dom_sf"/>
</dbReference>
<comment type="caution">
    <text evidence="2">The sequence shown here is derived from an EMBL/GenBank/DDBJ whole genome shotgun (WGS) entry which is preliminary data.</text>
</comment>
<dbReference type="Gene3D" id="2.60.120.10">
    <property type="entry name" value="Jelly Rolls"/>
    <property type="match status" value="2"/>
</dbReference>
<evidence type="ECO:0000313" key="3">
    <source>
        <dbReference type="Proteomes" id="UP000749559"/>
    </source>
</evidence>
<dbReference type="Pfam" id="PF00027">
    <property type="entry name" value="cNMP_binding"/>
    <property type="match status" value="1"/>
</dbReference>
<dbReference type="PROSITE" id="PS00889">
    <property type="entry name" value="CNMP_BINDING_2"/>
    <property type="match status" value="1"/>
</dbReference>
<dbReference type="EMBL" id="CAIIXF020000007">
    <property type="protein sequence ID" value="CAH1790272.1"/>
    <property type="molecule type" value="Genomic_DNA"/>
</dbReference>
<dbReference type="InterPro" id="IPR000595">
    <property type="entry name" value="cNMP-bd_dom"/>
</dbReference>
<dbReference type="SMART" id="SM00100">
    <property type="entry name" value="cNMP"/>
    <property type="match status" value="1"/>
</dbReference>
<dbReference type="OrthoDB" id="166212at2759"/>
<keyword evidence="3" id="KW-1185">Reference proteome</keyword>
<dbReference type="PROSITE" id="PS50042">
    <property type="entry name" value="CNMP_BINDING_3"/>
    <property type="match status" value="1"/>
</dbReference>
<sequence>MDLIPSVMNVNKTDIGLPKSHDSKKEPQLLKKSASAKCKRTSTHRIGIVEQYFRPKTTQSTRNFKHKTNQYNGDSSDTYGCHANKSSYHGNNQSNCNRLQRNGQLAKSIKEFRKEYDFQESRLDFNRQLLTRNVREKREANQEKLDESITCIHVQKEKARKQFKKAIHLVLIVLTVKHCISHKSMEEDCKTATELHWHILHNRKHSKDKLVFDKLLFAREKSFARFPYWARLVTDQPAGDRSEVDCRRLHALLRGLRGFNKFTETIQLALCRSMSYVRVEPERVILRRGHTGIYFYFIFSGSVFINIQHFDQHGNTFSKTERVLTRGDSFGEVALLKDIPRTATVTCREECELLVIERDIFAKICPKIFDIEHQEKVDYIRKLPLLKSLWEKHVVEGLAYECQLQEHRAGKVVVANNTEDEWVHICMEGSCRIRKCLLHNVTIQASRKASQQSYRSPHAAHIQVCEQDDDLTTPESEITQRDLSRKKSIVAKERMLEMITTTTYTYEDTYNDRNDHSVTNDVSSTANRIPSRVVTPHSLICHRLQESGKHFIDIGKLIPGDIFDLANIVREYKRKPPFTMGYLTLVSGGCRLLRIPKQTFFKTLSKQGLDLIQQEAMLNCYPSEETILKLYKAEVKWNNYKHDVIREVILPHTHSRKSLLEKSDREYIKQLDKNVQLLKTLMAYELKEKNIIEMEKLQSLKPTKPFDDRDFM</sequence>
<dbReference type="CDD" id="cd00038">
    <property type="entry name" value="CAP_ED"/>
    <property type="match status" value="1"/>
</dbReference>
<feature type="compositionally biased region" description="Basic and acidic residues" evidence="1">
    <location>
        <begin position="19"/>
        <end position="29"/>
    </location>
</feature>
<dbReference type="SUPFAM" id="SSF51206">
    <property type="entry name" value="cAMP-binding domain-like"/>
    <property type="match status" value="2"/>
</dbReference>
<proteinExistence type="predicted"/>
<protein>
    <submittedName>
        <fullName evidence="2">Uncharacterized protein</fullName>
    </submittedName>
</protein>
<reference evidence="2" key="1">
    <citation type="submission" date="2022-03" db="EMBL/GenBank/DDBJ databases">
        <authorList>
            <person name="Martin C."/>
        </authorList>
    </citation>
    <scope>NUCLEOTIDE SEQUENCE</scope>
</reference>
<evidence type="ECO:0000313" key="2">
    <source>
        <dbReference type="EMBL" id="CAH1790272.1"/>
    </source>
</evidence>
<dbReference type="AlphaFoldDB" id="A0A8J1UZ76"/>
<dbReference type="Proteomes" id="UP000749559">
    <property type="component" value="Unassembled WGS sequence"/>
</dbReference>
<name>A0A8J1UZ76_OWEFU</name>